<feature type="compositionally biased region" description="Polar residues" evidence="1">
    <location>
        <begin position="1"/>
        <end position="13"/>
    </location>
</feature>
<proteinExistence type="predicted"/>
<evidence type="ECO:0000313" key="2">
    <source>
        <dbReference type="EMBL" id="KAK1847372.1"/>
    </source>
</evidence>
<reference evidence="2" key="1">
    <citation type="submission" date="2023-01" db="EMBL/GenBank/DDBJ databases">
        <title>Colletotrichum chrysophilum M932 genome sequence.</title>
        <authorList>
            <person name="Baroncelli R."/>
        </authorList>
    </citation>
    <scope>NUCLEOTIDE SEQUENCE</scope>
    <source>
        <strain evidence="2">M932</strain>
    </source>
</reference>
<dbReference type="EMBL" id="JAQOWY010000204">
    <property type="protein sequence ID" value="KAK1847372.1"/>
    <property type="molecule type" value="Genomic_DNA"/>
</dbReference>
<accession>A0AAD9AIK0</accession>
<dbReference type="Proteomes" id="UP001243330">
    <property type="component" value="Unassembled WGS sequence"/>
</dbReference>
<feature type="compositionally biased region" description="Basic and acidic residues" evidence="1">
    <location>
        <begin position="47"/>
        <end position="59"/>
    </location>
</feature>
<dbReference type="AlphaFoldDB" id="A0AAD9AIK0"/>
<gene>
    <name evidence="2" type="ORF">CCHR01_09970</name>
</gene>
<feature type="compositionally biased region" description="Polar residues" evidence="1">
    <location>
        <begin position="29"/>
        <end position="42"/>
    </location>
</feature>
<protein>
    <submittedName>
        <fullName evidence="2">Uncharacterized protein</fullName>
    </submittedName>
</protein>
<feature type="region of interest" description="Disordered" evidence="1">
    <location>
        <begin position="1"/>
        <end position="59"/>
    </location>
</feature>
<comment type="caution">
    <text evidence="2">The sequence shown here is derived from an EMBL/GenBank/DDBJ whole genome shotgun (WGS) entry which is preliminary data.</text>
</comment>
<evidence type="ECO:0000313" key="3">
    <source>
        <dbReference type="Proteomes" id="UP001243330"/>
    </source>
</evidence>
<evidence type="ECO:0000256" key="1">
    <source>
        <dbReference type="SAM" id="MobiDB-lite"/>
    </source>
</evidence>
<keyword evidence="3" id="KW-1185">Reference proteome</keyword>
<name>A0AAD9AIK0_9PEZI</name>
<organism evidence="2 3">
    <name type="scientific">Colletotrichum chrysophilum</name>
    <dbReference type="NCBI Taxonomy" id="1836956"/>
    <lineage>
        <taxon>Eukaryota</taxon>
        <taxon>Fungi</taxon>
        <taxon>Dikarya</taxon>
        <taxon>Ascomycota</taxon>
        <taxon>Pezizomycotina</taxon>
        <taxon>Sordariomycetes</taxon>
        <taxon>Hypocreomycetidae</taxon>
        <taxon>Glomerellales</taxon>
        <taxon>Glomerellaceae</taxon>
        <taxon>Colletotrichum</taxon>
        <taxon>Colletotrichum gloeosporioides species complex</taxon>
    </lineage>
</organism>
<sequence length="59" mass="6392">MVSATIQDGTSHPDSPRLHSHRSRKAETASPSTKQRSPTKCSNGAARPDDPGERLHKTN</sequence>